<dbReference type="EMBL" id="HF935303">
    <property type="protein sequence ID" value="CCX06644.1"/>
    <property type="molecule type" value="Genomic_DNA"/>
</dbReference>
<reference evidence="1 2" key="1">
    <citation type="journal article" date="2013" name="PLoS Genet.">
        <title>The genome and development-dependent transcriptomes of Pyronema confluens: a window into fungal evolution.</title>
        <authorList>
            <person name="Traeger S."/>
            <person name="Altegoer F."/>
            <person name="Freitag M."/>
            <person name="Gabaldon T."/>
            <person name="Kempken F."/>
            <person name="Kumar A."/>
            <person name="Marcet-Houben M."/>
            <person name="Poggeler S."/>
            <person name="Stajich J.E."/>
            <person name="Nowrousian M."/>
        </authorList>
    </citation>
    <scope>NUCLEOTIDE SEQUENCE [LARGE SCALE GENOMIC DNA]</scope>
    <source>
        <strain evidence="2">CBS 100304</strain>
        <tissue evidence="1">Vegetative mycelium</tissue>
    </source>
</reference>
<proteinExistence type="predicted"/>
<evidence type="ECO:0000313" key="1">
    <source>
        <dbReference type="EMBL" id="CCX06644.1"/>
    </source>
</evidence>
<sequence length="65" mass="7289">MYKRTRRSQCSYSRILHPISPSDQHGTVPASVRTPLRHARCTLQLTPCKKFLSSGETGGRIMSTT</sequence>
<gene>
    <name evidence="1" type="ORF">PCON_06231</name>
</gene>
<accession>U4L943</accession>
<protein>
    <submittedName>
        <fullName evidence="1">Uncharacterized protein</fullName>
    </submittedName>
</protein>
<keyword evidence="2" id="KW-1185">Reference proteome</keyword>
<organism evidence="1 2">
    <name type="scientific">Pyronema omphalodes (strain CBS 100304)</name>
    <name type="common">Pyronema confluens</name>
    <dbReference type="NCBI Taxonomy" id="1076935"/>
    <lineage>
        <taxon>Eukaryota</taxon>
        <taxon>Fungi</taxon>
        <taxon>Dikarya</taxon>
        <taxon>Ascomycota</taxon>
        <taxon>Pezizomycotina</taxon>
        <taxon>Pezizomycetes</taxon>
        <taxon>Pezizales</taxon>
        <taxon>Pyronemataceae</taxon>
        <taxon>Pyronema</taxon>
    </lineage>
</organism>
<dbReference type="AlphaFoldDB" id="U4L943"/>
<evidence type="ECO:0000313" key="2">
    <source>
        <dbReference type="Proteomes" id="UP000018144"/>
    </source>
</evidence>
<name>U4L943_PYROM</name>
<dbReference type="Proteomes" id="UP000018144">
    <property type="component" value="Unassembled WGS sequence"/>
</dbReference>